<dbReference type="SMART" id="SM00100">
    <property type="entry name" value="cNMP"/>
    <property type="match status" value="1"/>
</dbReference>
<dbReference type="PROSITE" id="PS50042">
    <property type="entry name" value="CNMP_BINDING_3"/>
    <property type="match status" value="1"/>
</dbReference>
<accession>A0A255XSQ1</accession>
<dbReference type="InterPro" id="IPR014710">
    <property type="entry name" value="RmlC-like_jellyroll"/>
</dbReference>
<dbReference type="CDD" id="cd00092">
    <property type="entry name" value="HTH_CRP"/>
    <property type="match status" value="1"/>
</dbReference>
<dbReference type="AlphaFoldDB" id="A0A255XSQ1"/>
<evidence type="ECO:0000259" key="5">
    <source>
        <dbReference type="PROSITE" id="PS51063"/>
    </source>
</evidence>
<dbReference type="InterPro" id="IPR018490">
    <property type="entry name" value="cNMP-bd_dom_sf"/>
</dbReference>
<evidence type="ECO:0000256" key="1">
    <source>
        <dbReference type="ARBA" id="ARBA00023015"/>
    </source>
</evidence>
<feature type="domain" description="HTH crp-type" evidence="5">
    <location>
        <begin position="150"/>
        <end position="223"/>
    </location>
</feature>
<evidence type="ECO:0000313" key="7">
    <source>
        <dbReference type="Proteomes" id="UP000216361"/>
    </source>
</evidence>
<evidence type="ECO:0000256" key="2">
    <source>
        <dbReference type="ARBA" id="ARBA00023125"/>
    </source>
</evidence>
<dbReference type="SMART" id="SM00419">
    <property type="entry name" value="HTH_CRP"/>
    <property type="match status" value="1"/>
</dbReference>
<dbReference type="Pfam" id="PF00027">
    <property type="entry name" value="cNMP_binding"/>
    <property type="match status" value="1"/>
</dbReference>
<dbReference type="EMBL" id="NOXS01000031">
    <property type="protein sequence ID" value="OYQ19280.1"/>
    <property type="molecule type" value="Genomic_DNA"/>
</dbReference>
<dbReference type="Proteomes" id="UP000216361">
    <property type="component" value="Unassembled WGS sequence"/>
</dbReference>
<protein>
    <submittedName>
        <fullName evidence="6">Crp/Fnr family transcriptional regulator</fullName>
    </submittedName>
</protein>
<dbReference type="OrthoDB" id="3525895at2"/>
<dbReference type="PRINTS" id="PR00034">
    <property type="entry name" value="HTHCRP"/>
</dbReference>
<keyword evidence="1" id="KW-0805">Transcription regulation</keyword>
<dbReference type="PROSITE" id="PS51063">
    <property type="entry name" value="HTH_CRP_2"/>
    <property type="match status" value="1"/>
</dbReference>
<dbReference type="Pfam" id="PF13545">
    <property type="entry name" value="HTH_Crp_2"/>
    <property type="match status" value="1"/>
</dbReference>
<gene>
    <name evidence="6" type="ORF">CHR90_07510</name>
</gene>
<dbReference type="CDD" id="cd00038">
    <property type="entry name" value="CAP_ED"/>
    <property type="match status" value="1"/>
</dbReference>
<dbReference type="InterPro" id="IPR036390">
    <property type="entry name" value="WH_DNA-bd_sf"/>
</dbReference>
<sequence>MVTEKLDQALVRSFPIFQNTPAADLGTMLNHASPRQVSPGSSVFTQGAMADSFYVLLFGRLKVVQTTRDGHQVIVRHVNPGDLFGIAQALARPDYPATAIALTDSRMLFWNAALWSSFLSLSPAFAQNALHAVGQRLQEAHTRIQELTTEEVERRIAHAVLHLAERSGRPAEGGVLLDFPITRQDIAEMTGTTLHTASRIMAAWDTQGLIDSKRKNLLVRDTFALTAIAERVAE</sequence>
<evidence type="ECO:0000313" key="6">
    <source>
        <dbReference type="EMBL" id="OYQ19280.1"/>
    </source>
</evidence>
<dbReference type="GO" id="GO:0003677">
    <property type="term" value="F:DNA binding"/>
    <property type="evidence" value="ECO:0007669"/>
    <property type="project" value="UniProtKB-KW"/>
</dbReference>
<evidence type="ECO:0000259" key="4">
    <source>
        <dbReference type="PROSITE" id="PS50042"/>
    </source>
</evidence>
<name>A0A255XSQ1_9PROT</name>
<dbReference type="InterPro" id="IPR036388">
    <property type="entry name" value="WH-like_DNA-bd_sf"/>
</dbReference>
<dbReference type="InterPro" id="IPR000595">
    <property type="entry name" value="cNMP-bd_dom"/>
</dbReference>
<keyword evidence="3" id="KW-0804">Transcription</keyword>
<dbReference type="SUPFAM" id="SSF51206">
    <property type="entry name" value="cAMP-binding domain-like"/>
    <property type="match status" value="1"/>
</dbReference>
<dbReference type="InterPro" id="IPR012318">
    <property type="entry name" value="HTH_CRP"/>
</dbReference>
<comment type="caution">
    <text evidence="6">The sequence shown here is derived from an EMBL/GenBank/DDBJ whole genome shotgun (WGS) entry which is preliminary data.</text>
</comment>
<reference evidence="6 7" key="1">
    <citation type="submission" date="2017-07" db="EMBL/GenBank/DDBJ databases">
        <title>Elstera cyanobacteriorum sp. nov., a novel bacterium isolated from cyanobacterial aggregates in a eutrophic lake.</title>
        <authorList>
            <person name="Cai H."/>
        </authorList>
    </citation>
    <scope>NUCLEOTIDE SEQUENCE [LARGE SCALE GENOMIC DNA]</scope>
    <source>
        <strain evidence="6 7">TH019</strain>
    </source>
</reference>
<dbReference type="Gene3D" id="1.10.10.10">
    <property type="entry name" value="Winged helix-like DNA-binding domain superfamily/Winged helix DNA-binding domain"/>
    <property type="match status" value="1"/>
</dbReference>
<dbReference type="GO" id="GO:0003700">
    <property type="term" value="F:DNA-binding transcription factor activity"/>
    <property type="evidence" value="ECO:0007669"/>
    <property type="project" value="TreeGrafter"/>
</dbReference>
<dbReference type="SUPFAM" id="SSF46785">
    <property type="entry name" value="Winged helix' DNA-binding domain"/>
    <property type="match status" value="1"/>
</dbReference>
<evidence type="ECO:0000256" key="3">
    <source>
        <dbReference type="ARBA" id="ARBA00023163"/>
    </source>
</evidence>
<organism evidence="6 7">
    <name type="scientific">Elstera cyanobacteriorum</name>
    <dbReference type="NCBI Taxonomy" id="2022747"/>
    <lineage>
        <taxon>Bacteria</taxon>
        <taxon>Pseudomonadati</taxon>
        <taxon>Pseudomonadota</taxon>
        <taxon>Alphaproteobacteria</taxon>
        <taxon>Rhodospirillales</taxon>
        <taxon>Rhodospirillaceae</taxon>
        <taxon>Elstera</taxon>
    </lineage>
</organism>
<dbReference type="RefSeq" id="WP_094408384.1">
    <property type="nucleotide sequence ID" value="NZ_BMJZ01000004.1"/>
</dbReference>
<proteinExistence type="predicted"/>
<feature type="domain" description="Cyclic nucleotide-binding" evidence="4">
    <location>
        <begin position="16"/>
        <end position="108"/>
    </location>
</feature>
<dbReference type="GO" id="GO:0005829">
    <property type="term" value="C:cytosol"/>
    <property type="evidence" value="ECO:0007669"/>
    <property type="project" value="TreeGrafter"/>
</dbReference>
<dbReference type="PANTHER" id="PTHR24567:SF28">
    <property type="entry name" value="LISTERIOLYSIN REGULATORY PROTEIN"/>
    <property type="match status" value="1"/>
</dbReference>
<dbReference type="InterPro" id="IPR050397">
    <property type="entry name" value="Env_Response_Regulators"/>
</dbReference>
<dbReference type="PANTHER" id="PTHR24567">
    <property type="entry name" value="CRP FAMILY TRANSCRIPTIONAL REGULATORY PROTEIN"/>
    <property type="match status" value="1"/>
</dbReference>
<keyword evidence="7" id="KW-1185">Reference proteome</keyword>
<dbReference type="Gene3D" id="2.60.120.10">
    <property type="entry name" value="Jelly Rolls"/>
    <property type="match status" value="1"/>
</dbReference>
<keyword evidence="2" id="KW-0238">DNA-binding</keyword>